<gene>
    <name evidence="8" type="ORF">FFLO_03576</name>
</gene>
<dbReference type="InterPro" id="IPR049453">
    <property type="entry name" value="Memb_transporter_dom"/>
</dbReference>
<dbReference type="InterPro" id="IPR052430">
    <property type="entry name" value="IVT-Associated"/>
</dbReference>
<feature type="domain" description="DUF2421" evidence="6">
    <location>
        <begin position="827"/>
        <end position="964"/>
    </location>
</feature>
<evidence type="ECO:0000256" key="4">
    <source>
        <dbReference type="ARBA" id="ARBA00023136"/>
    </source>
</evidence>
<evidence type="ECO:0000313" key="8">
    <source>
        <dbReference type="EMBL" id="KAG7535978.1"/>
    </source>
</evidence>
<feature type="transmembrane region" description="Helical" evidence="5">
    <location>
        <begin position="206"/>
        <end position="225"/>
    </location>
</feature>
<evidence type="ECO:0000256" key="1">
    <source>
        <dbReference type="ARBA" id="ARBA00004141"/>
    </source>
</evidence>
<dbReference type="Pfam" id="PF10334">
    <property type="entry name" value="BRE4"/>
    <property type="match status" value="1"/>
</dbReference>
<dbReference type="PANTHER" id="PTHR47804">
    <property type="entry name" value="60S RIBOSOMAL PROTEIN L19"/>
    <property type="match status" value="1"/>
</dbReference>
<feature type="transmembrane region" description="Helical" evidence="5">
    <location>
        <begin position="114"/>
        <end position="136"/>
    </location>
</feature>
<evidence type="ECO:0000259" key="7">
    <source>
        <dbReference type="Pfam" id="PF13515"/>
    </source>
</evidence>
<evidence type="ECO:0000313" key="9">
    <source>
        <dbReference type="Proteomes" id="UP000812966"/>
    </source>
</evidence>
<feature type="transmembrane region" description="Helical" evidence="5">
    <location>
        <begin position="177"/>
        <end position="194"/>
    </location>
</feature>
<name>A0A8K0JL58_9TREE</name>
<keyword evidence="4 5" id="KW-0472">Membrane</keyword>
<evidence type="ECO:0000259" key="6">
    <source>
        <dbReference type="Pfam" id="PF10334"/>
    </source>
</evidence>
<proteinExistence type="predicted"/>
<dbReference type="PANTHER" id="PTHR47804:SF1">
    <property type="entry name" value="DUF2421 DOMAIN-CONTAINING PROTEIN"/>
    <property type="match status" value="1"/>
</dbReference>
<evidence type="ECO:0000256" key="3">
    <source>
        <dbReference type="ARBA" id="ARBA00022989"/>
    </source>
</evidence>
<evidence type="ECO:0000256" key="5">
    <source>
        <dbReference type="SAM" id="Phobius"/>
    </source>
</evidence>
<keyword evidence="3 5" id="KW-1133">Transmembrane helix</keyword>
<feature type="transmembrane region" description="Helical" evidence="5">
    <location>
        <begin position="692"/>
        <end position="710"/>
    </location>
</feature>
<feature type="transmembrane region" description="Helical" evidence="5">
    <location>
        <begin position="754"/>
        <end position="772"/>
    </location>
</feature>
<feature type="domain" description="Integral membrane bound transporter" evidence="7">
    <location>
        <begin position="642"/>
        <end position="764"/>
    </location>
</feature>
<feature type="transmembrane region" description="Helical" evidence="5">
    <location>
        <begin position="148"/>
        <end position="170"/>
    </location>
</feature>
<feature type="transmembrane region" description="Helical" evidence="5">
    <location>
        <begin position="46"/>
        <end position="66"/>
    </location>
</feature>
<keyword evidence="2 5" id="KW-0812">Transmembrane</keyword>
<accession>A0A8K0JL58</accession>
<evidence type="ECO:0000256" key="2">
    <source>
        <dbReference type="ARBA" id="ARBA00022692"/>
    </source>
</evidence>
<feature type="transmembrane region" description="Helical" evidence="5">
    <location>
        <begin position="667"/>
        <end position="686"/>
    </location>
</feature>
<sequence length="1030" mass="116527">MLGTVGDRSSLVRFPFPRCIYSGYHSDRYRVIFVDLFTLTVPQRQVLKCSIAYLIASFFTFVPVFANLLSTSAQKDVHGRVIRKPAYSAHMVATIVCYFHPARSAGGMILASKYCLILASLAAVFCSLSILTQYAFDKWTPTAGVWVFELGDMVVLCTWVLIAMGGLAWLKQWVNNPSFNTGCSMAAVTLFTVVVKEGGLSKLAEVLLIVVIGASISNVICFTLWPSSATNRLQGSITRTLDSFGTLLSLLGATFLLDRPPGEATYASLGQAVKSHNDSFTKLKADLAEAQHERIIDGRMSTQQRDRYAAVIDSLQKLAQHLTGMRAGTDLQVELLQASQEGKITLDNGDSLQSSMTTLTDQAYKHEAQRVRAQSPDDEPLAQAGNLFFEYREAVADTTRRLIDLSNHGLGLVKLAMTDFESPDKHVQELIKTHRDLERTLDDFRSLSLDSVKKLFSGHSDDRLEELFNEHSPLDRDDEEGDKSGPIDAIYSIYFFVFTLEEFVRELVILVQAMVDLLDGTTLSRLPSVFRWLKKGHAQTDDSQSQRKQSIRHRVATLIPIDPSDLQPPPVFPEKRRSKSNTLTIPPRESLSSTMRWKQALWKFQARMREPDIKYATKVGLGTVILAMPAFTERWRDTFLEFRGEWALIAFWATMNPSIGGTNLLSFYRVAGTFLGAAVAVAVYTLFPENPVILPIIGFFFAIPCFWVITQKPAYQQAGRFILLTYNLTCLYAYNQRERDLTAFEIGWRRSSSVVLGVVWATIVSNYWWPFAARKELRMGLSDFSLDLAYLYSRLVREYSGQPVTAYPDPLVWQDLDRTTQPDETARLLDHADRPGQPTLKAQQKARHFMSMELHLQIQLIDLRNLLGQTKNEPRLKGPFPQAMYSEILGSCQTLLDKLHSMRCVITRQEWDTSVHKEILGPVNEQRREMVADTILYFYLLSASFRLRLPMPPVLPQAEMSRRRLVDVVRKLDVVKRKISEGDIRHLLIFAYILAMQGLIQELEFIGRTLQDAFGVISQTAREEFEALFV</sequence>
<organism evidence="8 9">
    <name type="scientific">Filobasidium floriforme</name>
    <dbReference type="NCBI Taxonomy" id="5210"/>
    <lineage>
        <taxon>Eukaryota</taxon>
        <taxon>Fungi</taxon>
        <taxon>Dikarya</taxon>
        <taxon>Basidiomycota</taxon>
        <taxon>Agaricomycotina</taxon>
        <taxon>Tremellomycetes</taxon>
        <taxon>Filobasidiales</taxon>
        <taxon>Filobasidiaceae</taxon>
        <taxon>Filobasidium</taxon>
    </lineage>
</organism>
<dbReference type="Proteomes" id="UP000812966">
    <property type="component" value="Unassembled WGS sequence"/>
</dbReference>
<comment type="caution">
    <text evidence="8">The sequence shown here is derived from an EMBL/GenBank/DDBJ whole genome shotgun (WGS) entry which is preliminary data.</text>
</comment>
<evidence type="ECO:0008006" key="10">
    <source>
        <dbReference type="Google" id="ProtNLM"/>
    </source>
</evidence>
<dbReference type="GO" id="GO:0016020">
    <property type="term" value="C:membrane"/>
    <property type="evidence" value="ECO:0007669"/>
    <property type="project" value="UniProtKB-SubCell"/>
</dbReference>
<reference evidence="8" key="1">
    <citation type="submission" date="2020-04" db="EMBL/GenBank/DDBJ databases">
        <title>Analysis of mating type loci in Filobasidium floriforme.</title>
        <authorList>
            <person name="Nowrousian M."/>
        </authorList>
    </citation>
    <scope>NUCLEOTIDE SEQUENCE</scope>
    <source>
        <strain evidence="8">CBS 6242</strain>
    </source>
</reference>
<dbReference type="AlphaFoldDB" id="A0A8K0JL58"/>
<dbReference type="EMBL" id="JABELV010000066">
    <property type="protein sequence ID" value="KAG7535978.1"/>
    <property type="molecule type" value="Genomic_DNA"/>
</dbReference>
<dbReference type="Pfam" id="PF13515">
    <property type="entry name" value="FUSC_2"/>
    <property type="match status" value="1"/>
</dbReference>
<dbReference type="InterPro" id="IPR018820">
    <property type="entry name" value="BRE4-related_DUF2421"/>
</dbReference>
<comment type="subcellular location">
    <subcellularLocation>
        <location evidence="1">Membrane</location>
        <topology evidence="1">Multi-pass membrane protein</topology>
    </subcellularLocation>
</comment>
<protein>
    <recommendedName>
        <fullName evidence="10">DUF2421 domain-containing protein</fullName>
    </recommendedName>
</protein>
<keyword evidence="9" id="KW-1185">Reference proteome</keyword>